<dbReference type="Pfam" id="PF11794">
    <property type="entry name" value="HpaB_N"/>
    <property type="match status" value="1"/>
</dbReference>
<dbReference type="Gene3D" id="2.40.110.10">
    <property type="entry name" value="Butyryl-CoA Dehydrogenase, subunit A, domain 2"/>
    <property type="match status" value="1"/>
</dbReference>
<evidence type="ECO:0000313" key="7">
    <source>
        <dbReference type="Proteomes" id="UP001589867"/>
    </source>
</evidence>
<evidence type="ECO:0000259" key="5">
    <source>
        <dbReference type="Pfam" id="PF11794"/>
    </source>
</evidence>
<name>A0ABV6M4X0_9ACTN</name>
<gene>
    <name evidence="6" type="ORF">ACFFIA_17960</name>
</gene>
<evidence type="ECO:0000313" key="6">
    <source>
        <dbReference type="EMBL" id="MFC0529544.1"/>
    </source>
</evidence>
<dbReference type="EMBL" id="JBHLUH010000036">
    <property type="protein sequence ID" value="MFC0529544.1"/>
    <property type="molecule type" value="Genomic_DNA"/>
</dbReference>
<dbReference type="RefSeq" id="WP_377252412.1">
    <property type="nucleotide sequence ID" value="NZ_JBHLUH010000036.1"/>
</dbReference>
<evidence type="ECO:0000259" key="4">
    <source>
        <dbReference type="Pfam" id="PF03241"/>
    </source>
</evidence>
<dbReference type="InterPro" id="IPR009100">
    <property type="entry name" value="AcylCoA_DH/oxidase_NM_dom_sf"/>
</dbReference>
<keyword evidence="7" id="KW-1185">Reference proteome</keyword>
<dbReference type="PANTHER" id="PTHR36117:SF3">
    <property type="entry name" value="4-HYDROXYPHENYLACETATE 3-MONOOXYGENASE-RELATED"/>
    <property type="match status" value="1"/>
</dbReference>
<comment type="caution">
    <text evidence="6">The sequence shown here is derived from an EMBL/GenBank/DDBJ whole genome shotgun (WGS) entry which is preliminary data.</text>
</comment>
<dbReference type="InterPro" id="IPR024674">
    <property type="entry name" value="HpaB/PvcC/4-BUDH_N"/>
</dbReference>
<dbReference type="PIRSF" id="PIRSF000331">
    <property type="entry name" value="HpaA_HpaB"/>
    <property type="match status" value="1"/>
</dbReference>
<dbReference type="InterPro" id="IPR046373">
    <property type="entry name" value="Acyl-CoA_Oxase/DH_mid-dom_sf"/>
</dbReference>
<dbReference type="SUPFAM" id="SSF56645">
    <property type="entry name" value="Acyl-CoA dehydrogenase NM domain-like"/>
    <property type="match status" value="1"/>
</dbReference>
<keyword evidence="2" id="KW-0274">FAD</keyword>
<feature type="domain" description="HpaB/PvcC/4-BUDH C-terminal" evidence="4">
    <location>
        <begin position="292"/>
        <end position="473"/>
    </location>
</feature>
<dbReference type="InterPro" id="IPR004925">
    <property type="entry name" value="HpaB/PvcC/4-BUDH"/>
</dbReference>
<protein>
    <submittedName>
        <fullName evidence="6">4-hydroxyphenylacetate 3-hydroxylase family protein</fullName>
    </submittedName>
</protein>
<feature type="domain" description="HpaB/PvcC/4-BUDH N-terminal" evidence="5">
    <location>
        <begin position="4"/>
        <end position="271"/>
    </location>
</feature>
<dbReference type="Gene3D" id="1.20.140.10">
    <property type="entry name" value="Butyryl-CoA Dehydrogenase, subunit A, domain 3"/>
    <property type="match status" value="1"/>
</dbReference>
<dbReference type="PANTHER" id="PTHR36117">
    <property type="entry name" value="4-HYDROXYPHENYLACETATE 3-MONOOXYGENASE-RELATED"/>
    <property type="match status" value="1"/>
</dbReference>
<proteinExistence type="predicted"/>
<dbReference type="SUPFAM" id="SSF47203">
    <property type="entry name" value="Acyl-CoA dehydrogenase C-terminal domain-like"/>
    <property type="match status" value="1"/>
</dbReference>
<dbReference type="Gene3D" id="1.10.3140.10">
    <property type="entry name" value="4-hydroxybutyryl-coa dehydratase, domain 1"/>
    <property type="match status" value="1"/>
</dbReference>
<dbReference type="Proteomes" id="UP001589867">
    <property type="component" value="Unassembled WGS sequence"/>
</dbReference>
<dbReference type="InterPro" id="IPR024719">
    <property type="entry name" value="HpaB/PvcC/4-BUDH_C"/>
</dbReference>
<evidence type="ECO:0000256" key="1">
    <source>
        <dbReference type="ARBA" id="ARBA00022630"/>
    </source>
</evidence>
<organism evidence="6 7">
    <name type="scientific">Phytohabitans kaempferiae</name>
    <dbReference type="NCBI Taxonomy" id="1620943"/>
    <lineage>
        <taxon>Bacteria</taxon>
        <taxon>Bacillati</taxon>
        <taxon>Actinomycetota</taxon>
        <taxon>Actinomycetes</taxon>
        <taxon>Micromonosporales</taxon>
        <taxon>Micromonosporaceae</taxon>
    </lineage>
</organism>
<sequence length="489" mass="54010">MIRTGKQYIDGLGPDREIYIGGRLVRDVTSYAPFRSVIDSYAALYDLKHDPAHRDVLTYATGDGEERADVSFLLPQTPEDVVRRGDALRLFSNTSLGMLSRSPDIMNSQLAGIADNADWFRQWGDQWAENITNYYRYVRDNDLFLTHALGSPQTDRSKPSHQQKDPSMNVHVVRETDAGLIVSGAKQLATAAPLTDELLVWPNARGLVPGDEAYCVAFAIPVNSPGLKCFCREPLVTDVRNAYDHPISSRFEEIDALIVFDEVLVPWDRVFFYNNLEAATTMRFMAQGLALAHHSTAVQGVVRAGLTAALAYRIAETIQIGGFPNVGEKLGRLVAFLKTIEGLVYLAEHKPAKTPNGNWVPDRDAIQAYNVVFPEFNAEAYKMIRRLSGAGMMLTPSLADFTGPGAQVANRFFAGADTEGWERVQVFKLAWDLVGESVGQRVLLYDEFHSGDPMFFAANYARGADVAEWTSLLDGVLAGGADLYRSGRG</sequence>
<reference evidence="6 7" key="1">
    <citation type="submission" date="2024-09" db="EMBL/GenBank/DDBJ databases">
        <authorList>
            <person name="Sun Q."/>
            <person name="Mori K."/>
        </authorList>
    </citation>
    <scope>NUCLEOTIDE SEQUENCE [LARGE SCALE GENOMIC DNA]</scope>
    <source>
        <strain evidence="6 7">TBRC 3947</strain>
    </source>
</reference>
<evidence type="ECO:0000256" key="3">
    <source>
        <dbReference type="ARBA" id="ARBA00023002"/>
    </source>
</evidence>
<keyword evidence="1" id="KW-0285">Flavoprotein</keyword>
<evidence type="ECO:0000256" key="2">
    <source>
        <dbReference type="ARBA" id="ARBA00022827"/>
    </source>
</evidence>
<keyword evidence="3" id="KW-0560">Oxidoreductase</keyword>
<accession>A0ABV6M4X0</accession>
<dbReference type="InterPro" id="IPR036250">
    <property type="entry name" value="AcylCo_DH-like_C"/>
</dbReference>
<dbReference type="Pfam" id="PF03241">
    <property type="entry name" value="HpaB"/>
    <property type="match status" value="1"/>
</dbReference>